<evidence type="ECO:0000256" key="1">
    <source>
        <dbReference type="RuleBase" id="RU365079"/>
    </source>
</evidence>
<comment type="function">
    <text evidence="1">Essential component of the TIM23 complex, a complex that mediates the translocation of transit peptide-containing proteins across the mitochondrial inner membrane.</text>
</comment>
<dbReference type="Gramene" id="evm.model.03.1024">
    <property type="protein sequence ID" value="cds.evm.model.03.1024"/>
    <property type="gene ID" value="evm.TU.03.1024"/>
</dbReference>
<comment type="similarity">
    <text evidence="1">Belongs to the TIM50 family.</text>
</comment>
<comment type="subunit">
    <text evidence="1">Component of the TIM23 complex.</text>
</comment>
<dbReference type="SUPFAM" id="SSF56784">
    <property type="entry name" value="HAD-like"/>
    <property type="match status" value="1"/>
</dbReference>
<keyword evidence="1" id="KW-0809">Transit peptide</keyword>
<comment type="subcellular location">
    <subcellularLocation>
        <location evidence="1">Mitochondrion inner membrane</location>
        <topology evidence="1">Single-pass membrane protein</topology>
    </subcellularLocation>
</comment>
<reference evidence="3" key="1">
    <citation type="submission" date="2018-11" db="EMBL/GenBank/DDBJ databases">
        <authorList>
            <person name="Grassa J C."/>
        </authorList>
    </citation>
    <scope>NUCLEOTIDE SEQUENCE [LARGE SCALE GENOMIC DNA]</scope>
</reference>
<protein>
    <recommendedName>
        <fullName evidence="1">Mitochondrial import inner membrane translocase subunit TIM50</fullName>
    </recommendedName>
</protein>
<dbReference type="InterPro" id="IPR036412">
    <property type="entry name" value="HAD-like_sf"/>
</dbReference>
<dbReference type="PROSITE" id="PS50969">
    <property type="entry name" value="FCP1"/>
    <property type="match status" value="1"/>
</dbReference>
<keyword evidence="4" id="KW-1185">Reference proteome</keyword>
<dbReference type="SMART" id="SM00577">
    <property type="entry name" value="CPDc"/>
    <property type="match status" value="1"/>
</dbReference>
<dbReference type="OMA" id="WSSAMDR"/>
<dbReference type="AlphaFoldDB" id="A0A803P3N5"/>
<dbReference type="EnsemblPlants" id="evm.model.03.1024">
    <property type="protein sequence ID" value="cds.evm.model.03.1024"/>
    <property type="gene ID" value="evm.TU.03.1024"/>
</dbReference>
<dbReference type="InterPro" id="IPR050365">
    <property type="entry name" value="TIM50"/>
</dbReference>
<feature type="domain" description="FCP1 homology" evidence="2">
    <location>
        <begin position="35"/>
        <end position="218"/>
    </location>
</feature>
<keyword evidence="1" id="KW-0811">Translocation</keyword>
<dbReference type="GO" id="GO:0005744">
    <property type="term" value="C:TIM23 mitochondrial import inner membrane translocase complex"/>
    <property type="evidence" value="ECO:0007669"/>
    <property type="project" value="UniProtKB-UniRule"/>
</dbReference>
<keyword evidence="1" id="KW-0496">Mitochondrion</keyword>
<keyword evidence="1" id="KW-0813">Transport</keyword>
<sequence length="331" mass="37872">MKEKLIVRETETKETEEKNNVVDFGDLLEKLNLGQQRKKKLIVLALGGLLCHRVYRRDKSSALKSRRPDTSYGNFFVYKRPYCEEFMKFCLERFEVGIWSSAREWYMNNALDCIMKGLRGKLLFAWDQNQCTDSGFRTLENKEKPLFLKDLKKLWQNKYLSKGVFSSSNTLLIDDKPYKALLNPSNTAIFIDHEYKAVDVDDVALGPNSELRVYLDELSKAEDDIPGYVEKHPFGQPAITPNHPDWDFYSKVLPEPAGAMAKTRSKIHGKPKTTTKILKKKGGKSKRDTIQSISIDQISEIDALEVSDEEALAEDVPALRDVFQPPLSPKS</sequence>
<dbReference type="EMBL" id="UZAU01000280">
    <property type="status" value="NOT_ANNOTATED_CDS"/>
    <property type="molecule type" value="Genomic_DNA"/>
</dbReference>
<evidence type="ECO:0000313" key="4">
    <source>
        <dbReference type="Proteomes" id="UP000596661"/>
    </source>
</evidence>
<dbReference type="Proteomes" id="UP000596661">
    <property type="component" value="Chromosome 3"/>
</dbReference>
<proteinExistence type="inferred from homology"/>
<reference evidence="3" key="2">
    <citation type="submission" date="2021-03" db="UniProtKB">
        <authorList>
            <consortium name="EnsemblPlants"/>
        </authorList>
    </citation>
    <scope>IDENTIFICATION</scope>
</reference>
<dbReference type="Gene3D" id="3.40.50.1000">
    <property type="entry name" value="HAD superfamily/HAD-like"/>
    <property type="match status" value="1"/>
</dbReference>
<evidence type="ECO:0000259" key="2">
    <source>
        <dbReference type="PROSITE" id="PS50969"/>
    </source>
</evidence>
<dbReference type="GO" id="GO:0015031">
    <property type="term" value="P:protein transport"/>
    <property type="evidence" value="ECO:0007669"/>
    <property type="project" value="UniProtKB-KW"/>
</dbReference>
<dbReference type="InterPro" id="IPR004274">
    <property type="entry name" value="FCP1_dom"/>
</dbReference>
<name>A0A803P3N5_CANSA</name>
<evidence type="ECO:0000313" key="3">
    <source>
        <dbReference type="EnsemblPlants" id="cds.evm.model.03.1024"/>
    </source>
</evidence>
<accession>A0A803P3N5</accession>
<dbReference type="PANTHER" id="PTHR12210">
    <property type="entry name" value="DULLARD PROTEIN PHOSPHATASE"/>
    <property type="match status" value="1"/>
</dbReference>
<dbReference type="InterPro" id="IPR023214">
    <property type="entry name" value="HAD_sf"/>
</dbReference>
<keyword evidence="1" id="KW-0653">Protein transport</keyword>
<organism evidence="3 4">
    <name type="scientific">Cannabis sativa</name>
    <name type="common">Hemp</name>
    <name type="synonym">Marijuana</name>
    <dbReference type="NCBI Taxonomy" id="3483"/>
    <lineage>
        <taxon>Eukaryota</taxon>
        <taxon>Viridiplantae</taxon>
        <taxon>Streptophyta</taxon>
        <taxon>Embryophyta</taxon>
        <taxon>Tracheophyta</taxon>
        <taxon>Spermatophyta</taxon>
        <taxon>Magnoliopsida</taxon>
        <taxon>eudicotyledons</taxon>
        <taxon>Gunneridae</taxon>
        <taxon>Pentapetalae</taxon>
        <taxon>rosids</taxon>
        <taxon>fabids</taxon>
        <taxon>Rosales</taxon>
        <taxon>Cannabaceae</taxon>
        <taxon>Cannabis</taxon>
    </lineage>
</organism>
<dbReference type="Pfam" id="PF03031">
    <property type="entry name" value="NIF"/>
    <property type="match status" value="1"/>
</dbReference>